<accession>A0A395IKQ0</accession>
<protein>
    <submittedName>
        <fullName evidence="2">Uncharacterized protein</fullName>
    </submittedName>
</protein>
<reference evidence="2 3" key="1">
    <citation type="submission" date="2018-06" db="EMBL/GenBank/DDBJ databases">
        <title>Genome Sequence of the Brown Rot Fungal Pathogen Monilinia fructigena.</title>
        <authorList>
            <person name="Landi L."/>
            <person name="De Miccolis Angelini R.M."/>
            <person name="Pollastro S."/>
            <person name="Abate D."/>
            <person name="Faretra F."/>
            <person name="Romanazzi G."/>
        </authorList>
    </citation>
    <scope>NUCLEOTIDE SEQUENCE [LARGE SCALE GENOMIC DNA]</scope>
    <source>
        <strain evidence="2 3">Mfrg269</strain>
    </source>
</reference>
<evidence type="ECO:0000313" key="2">
    <source>
        <dbReference type="EMBL" id="RAL60942.1"/>
    </source>
</evidence>
<evidence type="ECO:0000256" key="1">
    <source>
        <dbReference type="SAM" id="MobiDB-lite"/>
    </source>
</evidence>
<dbReference type="EMBL" id="QKRW01000035">
    <property type="protein sequence ID" value="RAL60942.1"/>
    <property type="molecule type" value="Genomic_DNA"/>
</dbReference>
<dbReference type="Proteomes" id="UP000249056">
    <property type="component" value="Unassembled WGS sequence"/>
</dbReference>
<feature type="region of interest" description="Disordered" evidence="1">
    <location>
        <begin position="37"/>
        <end position="64"/>
    </location>
</feature>
<dbReference type="OrthoDB" id="3520056at2759"/>
<organism evidence="2 3">
    <name type="scientific">Monilinia fructigena</name>
    <dbReference type="NCBI Taxonomy" id="38457"/>
    <lineage>
        <taxon>Eukaryota</taxon>
        <taxon>Fungi</taxon>
        <taxon>Dikarya</taxon>
        <taxon>Ascomycota</taxon>
        <taxon>Pezizomycotina</taxon>
        <taxon>Leotiomycetes</taxon>
        <taxon>Helotiales</taxon>
        <taxon>Sclerotiniaceae</taxon>
        <taxon>Monilinia</taxon>
    </lineage>
</organism>
<name>A0A395IKQ0_9HELO</name>
<gene>
    <name evidence="2" type="ORF">DID88_010040</name>
</gene>
<dbReference type="AlphaFoldDB" id="A0A395IKQ0"/>
<comment type="caution">
    <text evidence="2">The sequence shown here is derived from an EMBL/GenBank/DDBJ whole genome shotgun (WGS) entry which is preliminary data.</text>
</comment>
<evidence type="ECO:0000313" key="3">
    <source>
        <dbReference type="Proteomes" id="UP000249056"/>
    </source>
</evidence>
<proteinExistence type="predicted"/>
<sequence length="193" mass="22111">MDGVGDIENVWLLAKHLGAKEETMTELHQNLRYFINPSLASPPDDKEEIAKKKRKMPTSHEANETIKKSRLTIDLNGDTLSPEEQLKMIKPTGRKKEGLQSIPEKAYIRLKESSHHYYLVEVKDIKHASEFLGELLEDLCKGDLVGSRHIMVGKDIENSPTLLWDQVITFHKNIDYGSIREYSCRDDRLLAGR</sequence>
<keyword evidence="3" id="KW-1185">Reference proteome</keyword>